<evidence type="ECO:0000256" key="6">
    <source>
        <dbReference type="SAM" id="SignalP"/>
    </source>
</evidence>
<keyword evidence="2 6" id="KW-0732">Signal</keyword>
<dbReference type="PANTHER" id="PTHR47637">
    <property type="entry name" value="CHAPERONE SURA"/>
    <property type="match status" value="1"/>
</dbReference>
<feature type="chain" id="PRO_5032691092" description="Parvulin-like PPIase" evidence="6">
    <location>
        <begin position="38"/>
        <end position="416"/>
    </location>
</feature>
<evidence type="ECO:0000256" key="2">
    <source>
        <dbReference type="ARBA" id="ARBA00022729"/>
    </source>
</evidence>
<dbReference type="Proteomes" id="UP000436694">
    <property type="component" value="Unassembled WGS sequence"/>
</dbReference>
<evidence type="ECO:0000313" key="8">
    <source>
        <dbReference type="EMBL" id="MQY41252.1"/>
    </source>
</evidence>
<dbReference type="InterPro" id="IPR046357">
    <property type="entry name" value="PPIase_dom_sf"/>
</dbReference>
<dbReference type="InterPro" id="IPR050280">
    <property type="entry name" value="OMP_Chaperone_SurA"/>
</dbReference>
<name>A0A844ATJ3_9RHOB</name>
<feature type="signal peptide" evidence="6">
    <location>
        <begin position="1"/>
        <end position="37"/>
    </location>
</feature>
<evidence type="ECO:0000256" key="3">
    <source>
        <dbReference type="ARBA" id="ARBA00030642"/>
    </source>
</evidence>
<dbReference type="SUPFAM" id="SSF54534">
    <property type="entry name" value="FKBP-like"/>
    <property type="match status" value="1"/>
</dbReference>
<evidence type="ECO:0000259" key="7">
    <source>
        <dbReference type="PROSITE" id="PS50198"/>
    </source>
</evidence>
<keyword evidence="5 8" id="KW-0413">Isomerase</keyword>
<accession>A0A844ATJ3</accession>
<dbReference type="PROSITE" id="PS50198">
    <property type="entry name" value="PPIC_PPIASE_2"/>
    <property type="match status" value="1"/>
</dbReference>
<evidence type="ECO:0000256" key="5">
    <source>
        <dbReference type="PROSITE-ProRule" id="PRU00278"/>
    </source>
</evidence>
<dbReference type="Gene3D" id="3.10.50.40">
    <property type="match status" value="1"/>
</dbReference>
<evidence type="ECO:0000256" key="4">
    <source>
        <dbReference type="ARBA" id="ARBA00031484"/>
    </source>
</evidence>
<keyword evidence="5" id="KW-0697">Rotamase</keyword>
<evidence type="ECO:0000256" key="1">
    <source>
        <dbReference type="ARBA" id="ARBA00018370"/>
    </source>
</evidence>
<dbReference type="Pfam" id="PF00639">
    <property type="entry name" value="Rotamase"/>
    <property type="match status" value="1"/>
</dbReference>
<gene>
    <name evidence="8" type="ORF">GG681_01235</name>
</gene>
<feature type="domain" description="PpiC" evidence="7">
    <location>
        <begin position="175"/>
        <end position="271"/>
    </location>
</feature>
<organism evidence="8 9">
    <name type="scientific">Tritonibacter aquimaris</name>
    <dbReference type="NCBI Taxonomy" id="2663379"/>
    <lineage>
        <taxon>Bacteria</taxon>
        <taxon>Pseudomonadati</taxon>
        <taxon>Pseudomonadota</taxon>
        <taxon>Alphaproteobacteria</taxon>
        <taxon>Rhodobacterales</taxon>
        <taxon>Paracoccaceae</taxon>
        <taxon>Tritonibacter</taxon>
    </lineage>
</organism>
<sequence length="416" mass="44799">MQKYLSFPRFSFSGSKAFLRCVLTVSALALTPVTVSAQGLFAPVVRVNDQAITGYELQQRARFLEVTGGQGDTLAQAREALIEDRLKLSLLDEVGLVPTDEEVQTGMEELAQRTNLSLNEFLGVLGQAGVDPQTLRDFTRVGIGWRQYISARFLARSRPSETEIDQAMGRSGTGSVQVALSELIVPLTPENAAQVETLMEEVQRLRGFEAFSNAARQVSAAESRNNGGRLPWMELTNLPPQLRDIVLNLKTGEISAPVTLQGAVAIFQMRGIREVEGGAQSYAAIEYATLLLPGGRSAEGLAAAQKVIDAVDSCDDLYGVAQKFPEGALTIDSLPPADIPNDIALELAKLDAGETSTNVTRNQGQTLALLMLCGRTADLGEGVSREAVANALTQQRLETFANSLLSQMTSEARIVE</sequence>
<dbReference type="RefSeq" id="WP_153544271.1">
    <property type="nucleotide sequence ID" value="NZ_WIXK01000001.1"/>
</dbReference>
<comment type="caution">
    <text evidence="8">The sequence shown here is derived from an EMBL/GenBank/DDBJ whole genome shotgun (WGS) entry which is preliminary data.</text>
</comment>
<evidence type="ECO:0000313" key="9">
    <source>
        <dbReference type="Proteomes" id="UP000436694"/>
    </source>
</evidence>
<dbReference type="SUPFAM" id="SSF109998">
    <property type="entry name" value="Triger factor/SurA peptide-binding domain-like"/>
    <property type="match status" value="1"/>
</dbReference>
<dbReference type="GO" id="GO:0003755">
    <property type="term" value="F:peptidyl-prolyl cis-trans isomerase activity"/>
    <property type="evidence" value="ECO:0007669"/>
    <property type="project" value="UniProtKB-KW"/>
</dbReference>
<protein>
    <recommendedName>
        <fullName evidence="1">Parvulin-like PPIase</fullName>
    </recommendedName>
    <alternativeName>
        <fullName evidence="3">Peptidyl-prolyl cis-trans isomerase plp</fullName>
    </alternativeName>
    <alternativeName>
        <fullName evidence="4">Rotamase plp</fullName>
    </alternativeName>
</protein>
<dbReference type="EMBL" id="WIXK01000001">
    <property type="protein sequence ID" value="MQY41252.1"/>
    <property type="molecule type" value="Genomic_DNA"/>
</dbReference>
<dbReference type="Gene3D" id="1.10.4030.10">
    <property type="entry name" value="Porin chaperone SurA, peptide-binding domain"/>
    <property type="match status" value="1"/>
</dbReference>
<proteinExistence type="predicted"/>
<dbReference type="PANTHER" id="PTHR47637:SF1">
    <property type="entry name" value="CHAPERONE SURA"/>
    <property type="match status" value="1"/>
</dbReference>
<dbReference type="AlphaFoldDB" id="A0A844ATJ3"/>
<dbReference type="InterPro" id="IPR000297">
    <property type="entry name" value="PPIase_PpiC"/>
</dbReference>
<dbReference type="InterPro" id="IPR027304">
    <property type="entry name" value="Trigger_fact/SurA_dom_sf"/>
</dbReference>
<keyword evidence="9" id="KW-1185">Reference proteome</keyword>
<reference evidence="8 9" key="1">
    <citation type="submission" date="2019-10" db="EMBL/GenBank/DDBJ databases">
        <title>Epibacterium sp. nov., isolated from seawater.</title>
        <authorList>
            <person name="Zhang X."/>
            <person name="Li N."/>
        </authorList>
    </citation>
    <scope>NUCLEOTIDE SEQUENCE [LARGE SCALE GENOMIC DNA]</scope>
    <source>
        <strain evidence="8 9">SM1969</strain>
    </source>
</reference>